<protein>
    <submittedName>
        <fullName evidence="2">Uncharacterized protein</fullName>
    </submittedName>
</protein>
<dbReference type="RefSeq" id="WP_108221718.1">
    <property type="nucleotide sequence ID" value="NZ_CP090021.1"/>
</dbReference>
<accession>A0A2T5JWP3</accession>
<evidence type="ECO:0000313" key="3">
    <source>
        <dbReference type="Proteomes" id="UP000244060"/>
    </source>
</evidence>
<dbReference type="AlphaFoldDB" id="A0A2T5JWP3"/>
<keyword evidence="1" id="KW-0175">Coiled coil</keyword>
<comment type="caution">
    <text evidence="2">The sequence shown here is derived from an EMBL/GenBank/DDBJ whole genome shotgun (WGS) entry which is preliminary data.</text>
</comment>
<name>A0A2T5JWP3_9RHOB</name>
<dbReference type="EMBL" id="QAOT01000016">
    <property type="protein sequence ID" value="PTR14594.1"/>
    <property type="molecule type" value="Genomic_DNA"/>
</dbReference>
<dbReference type="OrthoDB" id="9903807at2"/>
<evidence type="ECO:0000313" key="2">
    <source>
        <dbReference type="EMBL" id="PTR14594.1"/>
    </source>
</evidence>
<evidence type="ECO:0000256" key="1">
    <source>
        <dbReference type="SAM" id="Coils"/>
    </source>
</evidence>
<gene>
    <name evidence="2" type="ORF">C8J28_11666</name>
</gene>
<dbReference type="Proteomes" id="UP000244060">
    <property type="component" value="Unassembled WGS sequence"/>
</dbReference>
<organism evidence="2 3">
    <name type="scientific">Cereibacter azotoformans</name>
    <dbReference type="NCBI Taxonomy" id="43057"/>
    <lineage>
        <taxon>Bacteria</taxon>
        <taxon>Pseudomonadati</taxon>
        <taxon>Pseudomonadota</taxon>
        <taxon>Alphaproteobacteria</taxon>
        <taxon>Rhodobacterales</taxon>
        <taxon>Paracoccaceae</taxon>
        <taxon>Cereibacter</taxon>
    </lineage>
</organism>
<reference evidence="2 3" key="1">
    <citation type="submission" date="2018-04" db="EMBL/GenBank/DDBJ databases">
        <title>Genomic Encyclopedia of Type Strains, Phase III (KMG-III): the genomes of soil and plant-associated and newly described type strains.</title>
        <authorList>
            <person name="Whitman W."/>
        </authorList>
    </citation>
    <scope>NUCLEOTIDE SEQUENCE [LARGE SCALE GENOMIC DNA]</scope>
    <source>
        <strain evidence="2 3">KA25</strain>
    </source>
</reference>
<feature type="coiled-coil region" evidence="1">
    <location>
        <begin position="77"/>
        <end position="104"/>
    </location>
</feature>
<proteinExistence type="predicted"/>
<keyword evidence="3" id="KW-1185">Reference proteome</keyword>
<sequence length="155" mass="16902">MPPKSPPLTLDPARLDALARVADTKTSAVRSHTDRRHDLREKLSDVDLRRRLHGDKVAQASPPRDARATFAAFDGEASRLDREAADLRRQMDDLDAEISATSREAGAAREAYKRALELACIEGLPLTLAHLEAARAAKFDTMASELAAFSAEVGQ</sequence>